<evidence type="ECO:0000313" key="6">
    <source>
        <dbReference type="Proteomes" id="UP000276991"/>
    </source>
</evidence>
<proteinExistence type="inferred from homology"/>
<dbReference type="GO" id="GO:0006139">
    <property type="term" value="P:nucleobase-containing compound metabolic process"/>
    <property type="evidence" value="ECO:0007669"/>
    <property type="project" value="InterPro"/>
</dbReference>
<dbReference type="SUPFAM" id="SSF52540">
    <property type="entry name" value="P-loop containing nucleoside triphosphate hydrolases"/>
    <property type="match status" value="1"/>
</dbReference>
<dbReference type="InterPro" id="IPR000850">
    <property type="entry name" value="Adenylat/UMP-CMP_kin"/>
</dbReference>
<dbReference type="AlphaFoldDB" id="A0A498SG70"/>
<dbReference type="InterPro" id="IPR027417">
    <property type="entry name" value="P-loop_NTPase"/>
</dbReference>
<keyword evidence="6" id="KW-1185">Reference proteome</keyword>
<dbReference type="PANTHER" id="PTHR23359">
    <property type="entry name" value="NUCLEOTIDE KINASE"/>
    <property type="match status" value="1"/>
</dbReference>
<dbReference type="HAMAP" id="MF_00235">
    <property type="entry name" value="Adenylate_kinase_Adk"/>
    <property type="match status" value="1"/>
</dbReference>
<dbReference type="GO" id="GO:0019205">
    <property type="term" value="F:nucleobase-containing compound kinase activity"/>
    <property type="evidence" value="ECO:0007669"/>
    <property type="project" value="InterPro"/>
</dbReference>
<feature type="non-terminal residue" evidence="5">
    <location>
        <position position="1"/>
    </location>
</feature>
<evidence type="ECO:0000256" key="3">
    <source>
        <dbReference type="ARBA" id="ARBA00022777"/>
    </source>
</evidence>
<gene>
    <name evidence="5" type="ORF">NAV_LOCUS5503</name>
</gene>
<evidence type="ECO:0000256" key="2">
    <source>
        <dbReference type="ARBA" id="ARBA00022741"/>
    </source>
</evidence>
<evidence type="ECO:0000256" key="1">
    <source>
        <dbReference type="ARBA" id="ARBA00022679"/>
    </source>
</evidence>
<dbReference type="CDD" id="cd01428">
    <property type="entry name" value="ADK"/>
    <property type="match status" value="1"/>
</dbReference>
<protein>
    <recommendedName>
        <fullName evidence="7">Adenylate kinase active site lid domain-containing protein</fullName>
    </recommendedName>
</protein>
<dbReference type="EMBL" id="UPTC01000966">
    <property type="protein sequence ID" value="VBB30712.1"/>
    <property type="molecule type" value="Genomic_DNA"/>
</dbReference>
<dbReference type="STRING" id="6277.A0A498SG70"/>
<reference evidence="5 6" key="1">
    <citation type="submission" date="2018-08" db="EMBL/GenBank/DDBJ databases">
        <authorList>
            <person name="Laetsch R D."/>
            <person name="Stevens L."/>
            <person name="Kumar S."/>
            <person name="Blaxter L. M."/>
        </authorList>
    </citation>
    <scope>NUCLEOTIDE SEQUENCE [LARGE SCALE GENOMIC DNA]</scope>
</reference>
<organism evidence="5 6">
    <name type="scientific">Acanthocheilonema viteae</name>
    <name type="common">Filarial nematode worm</name>
    <name type="synonym">Dipetalonema viteae</name>
    <dbReference type="NCBI Taxonomy" id="6277"/>
    <lineage>
        <taxon>Eukaryota</taxon>
        <taxon>Metazoa</taxon>
        <taxon>Ecdysozoa</taxon>
        <taxon>Nematoda</taxon>
        <taxon>Chromadorea</taxon>
        <taxon>Rhabditida</taxon>
        <taxon>Spirurina</taxon>
        <taxon>Spiruromorpha</taxon>
        <taxon>Filarioidea</taxon>
        <taxon>Onchocercidae</taxon>
        <taxon>Acanthocheilonema</taxon>
    </lineage>
</organism>
<evidence type="ECO:0000256" key="4">
    <source>
        <dbReference type="RuleBase" id="RU003330"/>
    </source>
</evidence>
<dbReference type="OrthoDB" id="442176at2759"/>
<dbReference type="Gene3D" id="3.40.50.300">
    <property type="entry name" value="P-loop containing nucleotide triphosphate hydrolases"/>
    <property type="match status" value="1"/>
</dbReference>
<dbReference type="GO" id="GO:0005524">
    <property type="term" value="F:ATP binding"/>
    <property type="evidence" value="ECO:0007669"/>
    <property type="project" value="InterPro"/>
</dbReference>
<dbReference type="PRINTS" id="PR00094">
    <property type="entry name" value="ADENYLTKNASE"/>
</dbReference>
<keyword evidence="3 4" id="KW-0418">Kinase</keyword>
<evidence type="ECO:0000313" key="5">
    <source>
        <dbReference type="EMBL" id="VBB30712.1"/>
    </source>
</evidence>
<sequence>PPGSNKAEISKRLANRYDGFMYLSMGDLLRKEVEANADDQLWQRIGKKINAGEPVPTKICRELLYSKIYDEDNGSSGYVIEGYPRAKNQATDFENQVIDRLTLVILIDCTEEFCTETIKKRDKDEMIARQDDNAEAINSRLQMFKQNTLPMLKYFDDKGKLKVVDGDNNLDKIFEEIVEELDGIILGKKRECDESH</sequence>
<dbReference type="Proteomes" id="UP000276991">
    <property type="component" value="Unassembled WGS sequence"/>
</dbReference>
<name>A0A498SG70_ACAVI</name>
<accession>A0A498SG70</accession>
<comment type="similarity">
    <text evidence="4">Belongs to the adenylate kinase family.</text>
</comment>
<keyword evidence="1 4" id="KW-0808">Transferase</keyword>
<keyword evidence="2" id="KW-0547">Nucleotide-binding</keyword>
<evidence type="ECO:0008006" key="7">
    <source>
        <dbReference type="Google" id="ProtNLM"/>
    </source>
</evidence>
<dbReference type="Pfam" id="PF00406">
    <property type="entry name" value="ADK"/>
    <property type="match status" value="1"/>
</dbReference>